<evidence type="ECO:0000256" key="2">
    <source>
        <dbReference type="ARBA" id="ARBA00022598"/>
    </source>
</evidence>
<feature type="region of interest" description="Disordered" evidence="7">
    <location>
        <begin position="606"/>
        <end position="627"/>
    </location>
</feature>
<dbReference type="Pfam" id="PF02786">
    <property type="entry name" value="CPSase_L_D2"/>
    <property type="match status" value="1"/>
</dbReference>
<evidence type="ECO:0000256" key="6">
    <source>
        <dbReference type="PROSITE-ProRule" id="PRU00409"/>
    </source>
</evidence>
<dbReference type="EC" id="6.3.4.14" evidence="11"/>
<dbReference type="EMBL" id="LR134350">
    <property type="protein sequence ID" value="VEG26080.1"/>
    <property type="molecule type" value="Genomic_DNA"/>
</dbReference>
<proteinExistence type="predicted"/>
<sequence length="627" mass="66034">MTTRTLDRILIANRGEIALRVVRTVRDLGGTSILPYTPEDLMSPAAELADQAHALPEGSSYTDAAAVLALAVSTQADAIHPGYGFLAEDHDFARSVIEAGITWVGPSPEAMEALGDKMSARATAERAGVAPVPGITSPVTDPQTVIAFAAEHGYPVALKRTDGGGGRGITVLADDAEVRSTPAFGSAEAGGGTLILERFVTAARHIETQCARDSHGAFAVVSTRDCTLQRRNQKLLEEAPAPYLPEGLEARLEEASRRLLEAVDYVGVATCEFLLTPGGDLWFLEVNPRLQVEHCVSEEVTGVDLVEVQLRIASGGRLGEVPAPRGHSIELRITCEDPARGLAPSTGAITRLRWPAGPGIRIESGVVEGDVVTPMFDPMLAKIVVTGDTRDQAIRRARRALAETVVEGVTVCTGLHAHVLERPELTGPTGEGLLGVTTRWIENDVLPRLADPGAAGPAEAEPASASPRTRSTYVIELDGRRVSLTIPDGMLAPRGQRLGGALSTGRDRPMQQPLRGRGSSSRAGARAAGEAVGEDPTVIAAPMQAIVTRICVEPGQQVRAGDLLVVLESMKMENYVHAPADATVAEIPVSAGRTVSAGEVLVRMEQAVQPERAAQPGDATTTTPQEA</sequence>
<feature type="compositionally biased region" description="Low complexity" evidence="7">
    <location>
        <begin position="515"/>
        <end position="529"/>
    </location>
</feature>
<dbReference type="GO" id="GO:0005524">
    <property type="term" value="F:ATP binding"/>
    <property type="evidence" value="ECO:0007669"/>
    <property type="project" value="UniProtKB-UniRule"/>
</dbReference>
<protein>
    <submittedName>
        <fullName evidence="11">Biotin carboxylase</fullName>
        <ecNumber evidence="11">6.3.4.14</ecNumber>
    </submittedName>
</protein>
<dbReference type="InterPro" id="IPR050856">
    <property type="entry name" value="Biotin_carboxylase_complex"/>
</dbReference>
<keyword evidence="4 6" id="KW-0067">ATP-binding</keyword>
<feature type="domain" description="Lipoyl-binding" evidence="8">
    <location>
        <begin position="530"/>
        <end position="605"/>
    </location>
</feature>
<evidence type="ECO:0000256" key="1">
    <source>
        <dbReference type="ARBA" id="ARBA00001953"/>
    </source>
</evidence>
<dbReference type="SUPFAM" id="SSF52440">
    <property type="entry name" value="PreATP-grasp domain"/>
    <property type="match status" value="1"/>
</dbReference>
<evidence type="ECO:0000259" key="10">
    <source>
        <dbReference type="PROSITE" id="PS50979"/>
    </source>
</evidence>
<dbReference type="InterPro" id="IPR005481">
    <property type="entry name" value="BC-like_N"/>
</dbReference>
<dbReference type="SUPFAM" id="SSF51246">
    <property type="entry name" value="Rudiment single hybrid motif"/>
    <property type="match status" value="1"/>
</dbReference>
<feature type="domain" description="ATP-grasp" evidence="9">
    <location>
        <begin position="121"/>
        <end position="314"/>
    </location>
</feature>
<dbReference type="Gene3D" id="2.40.50.100">
    <property type="match status" value="1"/>
</dbReference>
<gene>
    <name evidence="11" type="primary">accC</name>
    <name evidence="11" type="ORF">NCTC11636_00338</name>
</gene>
<dbReference type="PANTHER" id="PTHR18866">
    <property type="entry name" value="CARBOXYLASE:PYRUVATE/ACETYL-COA/PROPIONYL-COA CARBOXYLASE"/>
    <property type="match status" value="1"/>
</dbReference>
<evidence type="ECO:0000256" key="4">
    <source>
        <dbReference type="ARBA" id="ARBA00022840"/>
    </source>
</evidence>
<dbReference type="PROSITE" id="PS50975">
    <property type="entry name" value="ATP_GRASP"/>
    <property type="match status" value="1"/>
</dbReference>
<dbReference type="OrthoDB" id="9760256at2"/>
<feature type="domain" description="Biotin carboxylation" evidence="10">
    <location>
        <begin position="5"/>
        <end position="446"/>
    </location>
</feature>
<dbReference type="PROSITE" id="PS00867">
    <property type="entry name" value="CPSASE_2"/>
    <property type="match status" value="1"/>
</dbReference>
<dbReference type="FunFam" id="2.40.50.100:FF:000003">
    <property type="entry name" value="Acetyl-CoA carboxylase biotin carboxyl carrier protein"/>
    <property type="match status" value="1"/>
</dbReference>
<evidence type="ECO:0000256" key="3">
    <source>
        <dbReference type="ARBA" id="ARBA00022741"/>
    </source>
</evidence>
<dbReference type="InterPro" id="IPR011053">
    <property type="entry name" value="Single_hybrid_motif"/>
</dbReference>
<dbReference type="Pfam" id="PF00364">
    <property type="entry name" value="Biotin_lipoyl"/>
    <property type="match status" value="1"/>
</dbReference>
<dbReference type="InterPro" id="IPR005479">
    <property type="entry name" value="CPAse_ATP-bd"/>
</dbReference>
<dbReference type="PROSITE" id="PS50979">
    <property type="entry name" value="BC"/>
    <property type="match status" value="1"/>
</dbReference>
<keyword evidence="3 6" id="KW-0547">Nucleotide-binding</keyword>
<keyword evidence="5" id="KW-0092">Biotin</keyword>
<dbReference type="SUPFAM" id="SSF56059">
    <property type="entry name" value="Glutathione synthetase ATP-binding domain-like"/>
    <property type="match status" value="1"/>
</dbReference>
<keyword evidence="12" id="KW-1185">Reference proteome</keyword>
<evidence type="ECO:0000259" key="9">
    <source>
        <dbReference type="PROSITE" id="PS50975"/>
    </source>
</evidence>
<dbReference type="SMART" id="SM00878">
    <property type="entry name" value="Biotin_carb_C"/>
    <property type="match status" value="1"/>
</dbReference>
<dbReference type="GO" id="GO:0004075">
    <property type="term" value="F:biotin carboxylase activity"/>
    <property type="evidence" value="ECO:0007669"/>
    <property type="project" value="UniProtKB-EC"/>
</dbReference>
<dbReference type="KEGG" id="ahw:NCTC11636_00338"/>
<evidence type="ECO:0000313" key="11">
    <source>
        <dbReference type="EMBL" id="VEG26080.1"/>
    </source>
</evidence>
<dbReference type="CDD" id="cd06850">
    <property type="entry name" value="biotinyl_domain"/>
    <property type="match status" value="1"/>
</dbReference>
<dbReference type="PANTHER" id="PTHR18866:SF126">
    <property type="entry name" value="BIOTIN CARBOXYLASE"/>
    <property type="match status" value="1"/>
</dbReference>
<dbReference type="GO" id="GO:0046872">
    <property type="term" value="F:metal ion binding"/>
    <property type="evidence" value="ECO:0007669"/>
    <property type="project" value="InterPro"/>
</dbReference>
<evidence type="ECO:0000256" key="7">
    <source>
        <dbReference type="SAM" id="MobiDB-lite"/>
    </source>
</evidence>
<dbReference type="Pfam" id="PF02785">
    <property type="entry name" value="Biotin_carb_C"/>
    <property type="match status" value="1"/>
</dbReference>
<evidence type="ECO:0000259" key="8">
    <source>
        <dbReference type="PROSITE" id="PS50968"/>
    </source>
</evidence>
<dbReference type="InterPro" id="IPR005482">
    <property type="entry name" value="Biotin_COase_C"/>
</dbReference>
<dbReference type="AlphaFoldDB" id="A0A448HED7"/>
<keyword evidence="2 11" id="KW-0436">Ligase</keyword>
<feature type="compositionally biased region" description="Polar residues" evidence="7">
    <location>
        <begin position="618"/>
        <end position="627"/>
    </location>
</feature>
<reference evidence="11 12" key="1">
    <citation type="submission" date="2018-12" db="EMBL/GenBank/DDBJ databases">
        <authorList>
            <consortium name="Pathogen Informatics"/>
        </authorList>
    </citation>
    <scope>NUCLEOTIDE SEQUENCE [LARGE SCALE GENOMIC DNA]</scope>
    <source>
        <strain evidence="11 12">NCTC11636</strain>
    </source>
</reference>
<organism evidence="11 12">
    <name type="scientific">Actinomyces howellii</name>
    <dbReference type="NCBI Taxonomy" id="52771"/>
    <lineage>
        <taxon>Bacteria</taxon>
        <taxon>Bacillati</taxon>
        <taxon>Actinomycetota</taxon>
        <taxon>Actinomycetes</taxon>
        <taxon>Actinomycetales</taxon>
        <taxon>Actinomycetaceae</taxon>
        <taxon>Actinomyces</taxon>
    </lineage>
</organism>
<dbReference type="InterPro" id="IPR000089">
    <property type="entry name" value="Biotin_lipoyl"/>
</dbReference>
<evidence type="ECO:0000313" key="12">
    <source>
        <dbReference type="Proteomes" id="UP000266895"/>
    </source>
</evidence>
<dbReference type="Proteomes" id="UP000266895">
    <property type="component" value="Chromosome"/>
</dbReference>
<dbReference type="Gene3D" id="3.30.470.20">
    <property type="entry name" value="ATP-grasp fold, B domain"/>
    <property type="match status" value="1"/>
</dbReference>
<dbReference type="InterPro" id="IPR016185">
    <property type="entry name" value="PreATP-grasp_dom_sf"/>
</dbReference>
<name>A0A448HED7_9ACTO</name>
<dbReference type="InterPro" id="IPR011054">
    <property type="entry name" value="Rudment_hybrid_motif"/>
</dbReference>
<dbReference type="InterPro" id="IPR011761">
    <property type="entry name" value="ATP-grasp"/>
</dbReference>
<comment type="cofactor">
    <cofactor evidence="1">
        <name>biotin</name>
        <dbReference type="ChEBI" id="CHEBI:57586"/>
    </cofactor>
</comment>
<dbReference type="InterPro" id="IPR011764">
    <property type="entry name" value="Biotin_carboxylation_dom"/>
</dbReference>
<accession>A0A448HED7</accession>
<dbReference type="Pfam" id="PF00289">
    <property type="entry name" value="Biotin_carb_N"/>
    <property type="match status" value="1"/>
</dbReference>
<evidence type="ECO:0000256" key="5">
    <source>
        <dbReference type="ARBA" id="ARBA00023267"/>
    </source>
</evidence>
<dbReference type="PROSITE" id="PS50968">
    <property type="entry name" value="BIOTINYL_LIPOYL"/>
    <property type="match status" value="1"/>
</dbReference>
<feature type="region of interest" description="Disordered" evidence="7">
    <location>
        <begin position="493"/>
        <end position="530"/>
    </location>
</feature>
<dbReference type="SUPFAM" id="SSF51230">
    <property type="entry name" value="Single hybrid motif"/>
    <property type="match status" value="1"/>
</dbReference>